<dbReference type="Proteomes" id="UP000322283">
    <property type="component" value="Unassembled WGS sequence"/>
</dbReference>
<evidence type="ECO:0000313" key="2">
    <source>
        <dbReference type="EMBL" id="TYL12748.1"/>
    </source>
</evidence>
<organism evidence="1 3">
    <name type="scientific">Neomoorella thermoacetica</name>
    <name type="common">Clostridium thermoaceticum</name>
    <dbReference type="NCBI Taxonomy" id="1525"/>
    <lineage>
        <taxon>Bacteria</taxon>
        <taxon>Bacillati</taxon>
        <taxon>Bacillota</taxon>
        <taxon>Clostridia</taxon>
        <taxon>Neomoorellales</taxon>
        <taxon>Neomoorellaceae</taxon>
        <taxon>Neomoorella</taxon>
    </lineage>
</organism>
<evidence type="ECO:0000313" key="4">
    <source>
        <dbReference type="Proteomes" id="UP000322283"/>
    </source>
</evidence>
<gene>
    <name evidence="1" type="ORF">Maut_02217</name>
    <name evidence="2" type="ORF">MTAT_19900</name>
</gene>
<accession>A0AAC9MVB0</accession>
<reference evidence="1 3" key="1">
    <citation type="submission" date="2016-08" db="EMBL/GenBank/DDBJ databases">
        <title>Moorella thermoacetica DSM 103132.</title>
        <authorList>
            <person name="Jendresen C.B."/>
            <person name="Redl S.M."/>
            <person name="Jensen T.O."/>
            <person name="Nielsen A.T."/>
        </authorList>
    </citation>
    <scope>NUCLEOTIDE SEQUENCE [LARGE SCALE GENOMIC DNA]</scope>
    <source>
        <strain evidence="1 3">DSM 103132</strain>
    </source>
</reference>
<dbReference type="Proteomes" id="UP000094598">
    <property type="component" value="Chromosome"/>
</dbReference>
<keyword evidence="4" id="KW-1185">Reference proteome</keyword>
<name>A0AAC9MVB0_NEOTH</name>
<dbReference type="EMBL" id="VCDX01000006">
    <property type="protein sequence ID" value="TYL12748.1"/>
    <property type="molecule type" value="Genomic_DNA"/>
</dbReference>
<reference evidence="2 4" key="2">
    <citation type="submission" date="2019-05" db="EMBL/GenBank/DDBJ databases">
        <title>Genome sequence of Moorella thermoacetica ATCC 33924.</title>
        <authorList>
            <person name="Poehlein A."/>
            <person name="Bengelsdorf F.R."/>
            <person name="Duerre P."/>
            <person name="Daniel R."/>
        </authorList>
    </citation>
    <scope>NUCLEOTIDE SEQUENCE [LARGE SCALE GENOMIC DNA]</scope>
    <source>
        <strain evidence="2 4">ATCC 33924</strain>
    </source>
</reference>
<dbReference type="EMBL" id="CP017019">
    <property type="protein sequence ID" value="AOQ24645.1"/>
    <property type="molecule type" value="Genomic_DNA"/>
</dbReference>
<evidence type="ECO:0000313" key="1">
    <source>
        <dbReference type="EMBL" id="AOQ24645.1"/>
    </source>
</evidence>
<protein>
    <submittedName>
        <fullName evidence="1">Uncharacterized protein</fullName>
    </submittedName>
</protein>
<dbReference type="AlphaFoldDB" id="A0AAC9MVB0"/>
<dbReference type="RefSeq" id="WP_069590403.1">
    <property type="nucleotide sequence ID" value="NZ_VCDX01000006.1"/>
</dbReference>
<sequence>MSHYWPEARLNQWYKLLMDEIKEHGLERIVKYGASNPEKYEYCGFESIPSSVVWSFLVWHDDACISNTERETYLESPYARADIEWLWQCVVDDIWTKVIDDWWADEY</sequence>
<evidence type="ECO:0000313" key="3">
    <source>
        <dbReference type="Proteomes" id="UP000094598"/>
    </source>
</evidence>
<proteinExistence type="predicted"/>